<dbReference type="SUPFAM" id="SSF63748">
    <property type="entry name" value="Tudor/PWWP/MBT"/>
    <property type="match status" value="1"/>
</dbReference>
<gene>
    <name evidence="11" type="ORF">EB796_022444</name>
</gene>
<evidence type="ECO:0000256" key="7">
    <source>
        <dbReference type="ARBA" id="ARBA00023163"/>
    </source>
</evidence>
<dbReference type="GO" id="GO:0000978">
    <property type="term" value="F:RNA polymerase II cis-regulatory region sequence-specific DNA binding"/>
    <property type="evidence" value="ECO:0007669"/>
    <property type="project" value="TreeGrafter"/>
</dbReference>
<keyword evidence="5" id="KW-0805">Transcription regulation</keyword>
<evidence type="ECO:0000256" key="8">
    <source>
        <dbReference type="ARBA" id="ARBA00023242"/>
    </source>
</evidence>
<dbReference type="PANTHER" id="PTHR13006">
    <property type="entry name" value="PAPILLOMAVIRUS REGULATORY FACTOR PRF-1"/>
    <property type="match status" value="1"/>
</dbReference>
<dbReference type="InterPro" id="IPR031940">
    <property type="entry name" value="DUF4772"/>
</dbReference>
<dbReference type="GO" id="GO:0008270">
    <property type="term" value="F:zinc ion binding"/>
    <property type="evidence" value="ECO:0007669"/>
    <property type="project" value="UniProtKB-KW"/>
</dbReference>
<dbReference type="GO" id="GO:0003700">
    <property type="term" value="F:DNA-binding transcription factor activity"/>
    <property type="evidence" value="ECO:0007669"/>
    <property type="project" value="TreeGrafter"/>
</dbReference>
<sequence length="511" mass="57343">MQNHKRIPKRSLLGTRVCAPWSDGRFYSGVIQSVTEQPNGQFMYSVLFDDGYSKLYFYKDVVGPGFNSTAGLNLKHGQKVYVTHQTREVVGTVIKHNRTVNEVFVELDFGSGNFRETVKRLDEVRLMESRKSARLNGGLAHESSTGTNSIDCQNPSDHPETGSCHIEVPRNKTKNIRRRKFVEDMIAEESEMGEADGIDSDMQLAAMALQNLSCSPASPHFPVQGLSLSRSPHSWNDRVGSRSTPSPPIYSHYSASAPLTCYYGSASTDEGIEVDDTMYPMDDVITPKRRKGEEEKYSTNIRYKCTWKGCKVVENTCNAIEKHIRLAHLGPREDNLSDHEEDFYYDEVEESELDEMTANMEVMTCVSPIQSSPLNLSLPRAIINEDVKPTIPHIPERDHSRKELSLLHQLAEQRSPPILIPGALTFAQKPSSPSAYVVPQNSPYSRQSGFKTGSPLSPATGSPKHTAGSVRKGRSDIKKCRKVYGMENRDRWCTQCKWKKACTRFVPETLS</sequence>
<dbReference type="AlphaFoldDB" id="A0A7J7J0N8"/>
<evidence type="ECO:0000256" key="5">
    <source>
        <dbReference type="ARBA" id="ARBA00023015"/>
    </source>
</evidence>
<evidence type="ECO:0000256" key="3">
    <source>
        <dbReference type="ARBA" id="ARBA00022771"/>
    </source>
</evidence>
<keyword evidence="12" id="KW-1185">Reference proteome</keyword>
<evidence type="ECO:0000259" key="10">
    <source>
        <dbReference type="Pfam" id="PF15997"/>
    </source>
</evidence>
<protein>
    <submittedName>
        <fullName evidence="11">ZNF704</fullName>
    </submittedName>
</protein>
<keyword evidence="7" id="KW-0804">Transcription</keyword>
<dbReference type="Proteomes" id="UP000593567">
    <property type="component" value="Unassembled WGS sequence"/>
</dbReference>
<dbReference type="GO" id="GO:0005634">
    <property type="term" value="C:nucleus"/>
    <property type="evidence" value="ECO:0007669"/>
    <property type="project" value="UniProtKB-SubCell"/>
</dbReference>
<dbReference type="PANTHER" id="PTHR13006:SF9">
    <property type="entry name" value="GLUCOSE TRANSPORTER 4 ENHANCER FACTOR, ISOFORM G"/>
    <property type="match status" value="1"/>
</dbReference>
<evidence type="ECO:0000256" key="9">
    <source>
        <dbReference type="SAM" id="MobiDB-lite"/>
    </source>
</evidence>
<feature type="region of interest" description="Disordered" evidence="9">
    <location>
        <begin position="431"/>
        <end position="474"/>
    </location>
</feature>
<feature type="compositionally biased region" description="Polar residues" evidence="9">
    <location>
        <begin position="142"/>
        <end position="156"/>
    </location>
</feature>
<feature type="region of interest" description="Disordered" evidence="9">
    <location>
        <begin position="135"/>
        <end position="170"/>
    </location>
</feature>
<dbReference type="SMART" id="SM01366">
    <property type="entry name" value="c-clamp"/>
    <property type="match status" value="1"/>
</dbReference>
<evidence type="ECO:0000256" key="2">
    <source>
        <dbReference type="ARBA" id="ARBA00022723"/>
    </source>
</evidence>
<name>A0A7J7J0N8_BUGNE</name>
<dbReference type="GO" id="GO:0006357">
    <property type="term" value="P:regulation of transcription by RNA polymerase II"/>
    <property type="evidence" value="ECO:0007669"/>
    <property type="project" value="TreeGrafter"/>
</dbReference>
<proteinExistence type="predicted"/>
<dbReference type="Pfam" id="PF15997">
    <property type="entry name" value="DUF4772"/>
    <property type="match status" value="1"/>
</dbReference>
<comment type="subcellular location">
    <subcellularLocation>
        <location evidence="1">Nucleus</location>
    </subcellularLocation>
</comment>
<dbReference type="InterPro" id="IPR052253">
    <property type="entry name" value="CR1/CR2-DNA-binding_regulator"/>
</dbReference>
<evidence type="ECO:0000313" key="12">
    <source>
        <dbReference type="Proteomes" id="UP000593567"/>
    </source>
</evidence>
<keyword evidence="8" id="KW-0539">Nucleus</keyword>
<dbReference type="OrthoDB" id="5950721at2759"/>
<reference evidence="11" key="1">
    <citation type="submission" date="2020-06" db="EMBL/GenBank/DDBJ databases">
        <title>Draft genome of Bugula neritina, a colonial animal packing powerful symbionts and potential medicines.</title>
        <authorList>
            <person name="Rayko M."/>
        </authorList>
    </citation>
    <scope>NUCLEOTIDE SEQUENCE [LARGE SCALE GENOMIC DNA]</scope>
    <source>
        <strain evidence="11">Kwan_BN1</strain>
    </source>
</reference>
<evidence type="ECO:0000313" key="11">
    <source>
        <dbReference type="EMBL" id="KAF6019241.1"/>
    </source>
</evidence>
<keyword evidence="6" id="KW-0238">DNA-binding</keyword>
<evidence type="ECO:0000256" key="6">
    <source>
        <dbReference type="ARBA" id="ARBA00023125"/>
    </source>
</evidence>
<comment type="caution">
    <text evidence="11">The sequence shown here is derived from an EMBL/GenBank/DDBJ whole genome shotgun (WGS) entry which is preliminary data.</text>
</comment>
<dbReference type="EMBL" id="VXIV02003247">
    <property type="protein sequence ID" value="KAF6019241.1"/>
    <property type="molecule type" value="Genomic_DNA"/>
</dbReference>
<organism evidence="11 12">
    <name type="scientific">Bugula neritina</name>
    <name type="common">Brown bryozoan</name>
    <name type="synonym">Sertularia neritina</name>
    <dbReference type="NCBI Taxonomy" id="10212"/>
    <lineage>
        <taxon>Eukaryota</taxon>
        <taxon>Metazoa</taxon>
        <taxon>Spiralia</taxon>
        <taxon>Lophotrochozoa</taxon>
        <taxon>Bryozoa</taxon>
        <taxon>Gymnolaemata</taxon>
        <taxon>Cheilostomatida</taxon>
        <taxon>Flustrina</taxon>
        <taxon>Buguloidea</taxon>
        <taxon>Bugulidae</taxon>
        <taxon>Bugula</taxon>
    </lineage>
</organism>
<dbReference type="Gene3D" id="2.30.30.140">
    <property type="match status" value="1"/>
</dbReference>
<accession>A0A7J7J0N8</accession>
<evidence type="ECO:0000256" key="1">
    <source>
        <dbReference type="ARBA" id="ARBA00004123"/>
    </source>
</evidence>
<keyword evidence="3" id="KW-0863">Zinc-finger</keyword>
<feature type="domain" description="DUF4772" evidence="10">
    <location>
        <begin position="5"/>
        <end position="107"/>
    </location>
</feature>
<evidence type="ECO:0000256" key="4">
    <source>
        <dbReference type="ARBA" id="ARBA00022833"/>
    </source>
</evidence>
<feature type="compositionally biased region" description="Polar residues" evidence="9">
    <location>
        <begin position="431"/>
        <end position="460"/>
    </location>
</feature>
<keyword evidence="4" id="KW-0862">Zinc</keyword>
<keyword evidence="2" id="KW-0479">Metal-binding</keyword>